<proteinExistence type="predicted"/>
<dbReference type="Proteomes" id="UP000002770">
    <property type="component" value="Unassembled WGS sequence"/>
</dbReference>
<evidence type="ECO:0000313" key="2">
    <source>
        <dbReference type="Proteomes" id="UP000002770"/>
    </source>
</evidence>
<keyword evidence="2" id="KW-1185">Reference proteome</keyword>
<gene>
    <name evidence="1" type="ORF">LDG_6088</name>
</gene>
<sequence length="83" mass="9442">MLFSCLFFRMHPLSSMMAKNIFWTLICISSDKAEFYFAKSVSIFLCAKNPMINPIWGASSCKLSLKFDENGALLVDIYCTALR</sequence>
<dbReference type="HOGENOM" id="CLU_2538403_0_0_6"/>
<protein>
    <submittedName>
        <fullName evidence="1">Uncharacterized protein</fullName>
    </submittedName>
</protein>
<dbReference type="AlphaFoldDB" id="G9EL33"/>
<organism evidence="1 2">
    <name type="scientific">Legionella drancourtii LLAP12</name>
    <dbReference type="NCBI Taxonomy" id="658187"/>
    <lineage>
        <taxon>Bacteria</taxon>
        <taxon>Pseudomonadati</taxon>
        <taxon>Pseudomonadota</taxon>
        <taxon>Gammaproteobacteria</taxon>
        <taxon>Legionellales</taxon>
        <taxon>Legionellaceae</taxon>
        <taxon>Legionella</taxon>
    </lineage>
</organism>
<dbReference type="EMBL" id="JH413808">
    <property type="protein sequence ID" value="EHL31922.1"/>
    <property type="molecule type" value="Genomic_DNA"/>
</dbReference>
<name>G9EL33_9GAMM</name>
<dbReference type="InParanoid" id="G9EL33"/>
<accession>G9EL33</accession>
<evidence type="ECO:0000313" key="1">
    <source>
        <dbReference type="EMBL" id="EHL31922.1"/>
    </source>
</evidence>
<dbReference type="STRING" id="658187.LDG_6088"/>
<reference evidence="1 2" key="1">
    <citation type="journal article" date="2011" name="BMC Genomics">
        <title>Insight into cross-talk between intra-amoebal pathogens.</title>
        <authorList>
            <person name="Gimenez G."/>
            <person name="Bertelli C."/>
            <person name="Moliner C."/>
            <person name="Robert C."/>
            <person name="Raoult D."/>
            <person name="Fournier P.E."/>
            <person name="Greub G."/>
        </authorList>
    </citation>
    <scope>NUCLEOTIDE SEQUENCE [LARGE SCALE GENOMIC DNA]</scope>
    <source>
        <strain evidence="1 2">LLAP12</strain>
    </source>
</reference>